<accession>A0AAD5LU26</accession>
<organism evidence="2 3">
    <name type="scientific">Pythium insidiosum</name>
    <name type="common">Pythiosis disease agent</name>
    <dbReference type="NCBI Taxonomy" id="114742"/>
    <lineage>
        <taxon>Eukaryota</taxon>
        <taxon>Sar</taxon>
        <taxon>Stramenopiles</taxon>
        <taxon>Oomycota</taxon>
        <taxon>Peronosporomycetes</taxon>
        <taxon>Pythiales</taxon>
        <taxon>Pythiaceae</taxon>
        <taxon>Pythium</taxon>
    </lineage>
</organism>
<dbReference type="AlphaFoldDB" id="A0AAD5LU26"/>
<dbReference type="Proteomes" id="UP001209570">
    <property type="component" value="Unassembled WGS sequence"/>
</dbReference>
<evidence type="ECO:0000313" key="3">
    <source>
        <dbReference type="Proteomes" id="UP001209570"/>
    </source>
</evidence>
<evidence type="ECO:0000313" key="2">
    <source>
        <dbReference type="EMBL" id="KAJ0409483.1"/>
    </source>
</evidence>
<dbReference type="EMBL" id="JAKCXM010000004">
    <property type="protein sequence ID" value="KAJ0409483.1"/>
    <property type="molecule type" value="Genomic_DNA"/>
</dbReference>
<keyword evidence="3" id="KW-1185">Reference proteome</keyword>
<feature type="compositionally biased region" description="Basic and acidic residues" evidence="1">
    <location>
        <begin position="26"/>
        <end position="42"/>
    </location>
</feature>
<feature type="compositionally biased region" description="Low complexity" evidence="1">
    <location>
        <begin position="113"/>
        <end position="127"/>
    </location>
</feature>
<gene>
    <name evidence="2" type="ORF">P43SY_002373</name>
</gene>
<proteinExistence type="predicted"/>
<feature type="compositionally biased region" description="Acidic residues" evidence="1">
    <location>
        <begin position="43"/>
        <end position="57"/>
    </location>
</feature>
<sequence length="429" mass="45900">MGDDPYDFEIAIPTAQHGGTRATGKSKRDAYGARDSRAFRHEDDDDDEEEQEADEGSSDFALSDSEDGDRLASTSRARTMAGGQRQAAGSAPSGKPAGTGGGSALDKAKSFLSKYSVKATAKASTTARESESRTSRLEMSLDDLSLDSSGDEKKPVERRRAENVEAIARKEPPANAVNRTERHDSSSDESDSRSSGGHSRRQSIIEPSVRTESAPGDGKDNDGDSPLRHRELSERESGESEHAWPSSSRHDGGVALRSTKPVESDDDAVESISSRSADSVGEEHSDDRSGAARATEPADSGVYASDAFEEESRGEALADAQQKPSSAESFSQQPRPTAVSMPQEESNFDYSMDFAEDEHAAVPTLAIPPVPDDPSPRGDTRPSRSGSDDDHEEEKEERYSAFLDSEADDIGGFYIAAPGSFGSLNVRLV</sequence>
<feature type="region of interest" description="Disordered" evidence="1">
    <location>
        <begin position="1"/>
        <end position="400"/>
    </location>
</feature>
<feature type="compositionally biased region" description="Basic and acidic residues" evidence="1">
    <location>
        <begin position="179"/>
        <end position="192"/>
    </location>
</feature>
<name>A0AAD5LU26_PYTIN</name>
<feature type="compositionally biased region" description="Basic and acidic residues" evidence="1">
    <location>
        <begin position="217"/>
        <end position="252"/>
    </location>
</feature>
<protein>
    <submittedName>
        <fullName evidence="2">Uncharacterized protein</fullName>
    </submittedName>
</protein>
<feature type="compositionally biased region" description="Basic and acidic residues" evidence="1">
    <location>
        <begin position="281"/>
        <end position="290"/>
    </location>
</feature>
<feature type="compositionally biased region" description="Basic and acidic residues" evidence="1">
    <location>
        <begin position="150"/>
        <end position="172"/>
    </location>
</feature>
<evidence type="ECO:0000256" key="1">
    <source>
        <dbReference type="SAM" id="MobiDB-lite"/>
    </source>
</evidence>
<comment type="caution">
    <text evidence="2">The sequence shown here is derived from an EMBL/GenBank/DDBJ whole genome shotgun (WGS) entry which is preliminary data.</text>
</comment>
<feature type="compositionally biased region" description="Polar residues" evidence="1">
    <location>
        <begin position="322"/>
        <end position="335"/>
    </location>
</feature>
<reference evidence="2" key="1">
    <citation type="submission" date="2021-12" db="EMBL/GenBank/DDBJ databases">
        <title>Prjna785345.</title>
        <authorList>
            <person name="Rujirawat T."/>
            <person name="Krajaejun T."/>
        </authorList>
    </citation>
    <scope>NUCLEOTIDE SEQUENCE</scope>
    <source>
        <strain evidence="2">Pi057C3</strain>
    </source>
</reference>
<feature type="compositionally biased region" description="Basic and acidic residues" evidence="1">
    <location>
        <begin position="374"/>
        <end position="388"/>
    </location>
</feature>
<feature type="compositionally biased region" description="Low complexity" evidence="1">
    <location>
        <begin position="87"/>
        <end position="96"/>
    </location>
</feature>